<dbReference type="AlphaFoldDB" id="A0A2G2XBI3"/>
<dbReference type="GO" id="GO:0005829">
    <property type="term" value="C:cytosol"/>
    <property type="evidence" value="ECO:0007669"/>
    <property type="project" value="TreeGrafter"/>
</dbReference>
<comment type="similarity">
    <text evidence="1">Belongs to the WEB family.</text>
</comment>
<proteinExistence type="inferred from homology"/>
<evidence type="ECO:0000313" key="4">
    <source>
        <dbReference type="EMBL" id="PHT54819.1"/>
    </source>
</evidence>
<name>A0A2G2XBI3_CAPBA</name>
<reference evidence="4 5" key="1">
    <citation type="journal article" date="2017" name="Genome Biol.">
        <title>New reference genome sequences of hot pepper reveal the massive evolution of plant disease-resistance genes by retroduplication.</title>
        <authorList>
            <person name="Kim S."/>
            <person name="Park J."/>
            <person name="Yeom S.I."/>
            <person name="Kim Y.M."/>
            <person name="Seo E."/>
            <person name="Kim K.T."/>
            <person name="Kim M.S."/>
            <person name="Lee J.M."/>
            <person name="Cheong K."/>
            <person name="Shin H.S."/>
            <person name="Kim S.B."/>
            <person name="Han K."/>
            <person name="Lee J."/>
            <person name="Park M."/>
            <person name="Lee H.A."/>
            <person name="Lee H.Y."/>
            <person name="Lee Y."/>
            <person name="Oh S."/>
            <person name="Lee J.H."/>
            <person name="Choi E."/>
            <person name="Choi E."/>
            <person name="Lee S.E."/>
            <person name="Jeon J."/>
            <person name="Kim H."/>
            <person name="Choi G."/>
            <person name="Song H."/>
            <person name="Lee J."/>
            <person name="Lee S.C."/>
            <person name="Kwon J.K."/>
            <person name="Lee H.Y."/>
            <person name="Koo N."/>
            <person name="Hong Y."/>
            <person name="Kim R.W."/>
            <person name="Kang W.H."/>
            <person name="Huh J.H."/>
            <person name="Kang B.C."/>
            <person name="Yang T.J."/>
            <person name="Lee Y.H."/>
            <person name="Bennetzen J.L."/>
            <person name="Choi D."/>
        </authorList>
    </citation>
    <scope>NUCLEOTIDE SEQUENCE [LARGE SCALE GENOMIC DNA]</scope>
    <source>
        <strain evidence="5">cv. PBC81</strain>
        <tissue evidence="4">Leaf</tissue>
    </source>
</reference>
<evidence type="ECO:0000256" key="1">
    <source>
        <dbReference type="ARBA" id="ARBA00005485"/>
    </source>
</evidence>
<dbReference type="PANTHER" id="PTHR32054:SF31">
    <property type="entry name" value="PROTEIN WEAK CHLOROPLAST MOVEMENT UNDER BLUE LIGHT 1"/>
    <property type="match status" value="1"/>
</dbReference>
<feature type="coiled-coil region" evidence="3">
    <location>
        <begin position="67"/>
        <end position="118"/>
    </location>
</feature>
<dbReference type="GO" id="GO:0009904">
    <property type="term" value="P:chloroplast accumulation movement"/>
    <property type="evidence" value="ECO:0007669"/>
    <property type="project" value="TreeGrafter"/>
</dbReference>
<accession>A0A2G2XBI3</accession>
<dbReference type="InterPro" id="IPR008545">
    <property type="entry name" value="Web"/>
</dbReference>
<evidence type="ECO:0000313" key="5">
    <source>
        <dbReference type="Proteomes" id="UP000224567"/>
    </source>
</evidence>
<evidence type="ECO:0000256" key="2">
    <source>
        <dbReference type="ARBA" id="ARBA00023054"/>
    </source>
</evidence>
<comment type="caution">
    <text evidence="4">The sequence shown here is derived from an EMBL/GenBank/DDBJ whole genome shotgun (WGS) entry which is preliminary data.</text>
</comment>
<keyword evidence="5" id="KW-1185">Reference proteome</keyword>
<dbReference type="Pfam" id="PF05701">
    <property type="entry name" value="WEMBL"/>
    <property type="match status" value="1"/>
</dbReference>
<dbReference type="STRING" id="33114.A0A2G2XBI3"/>
<organism evidence="4 5">
    <name type="scientific">Capsicum baccatum</name>
    <name type="common">Peruvian pepper</name>
    <dbReference type="NCBI Taxonomy" id="33114"/>
    <lineage>
        <taxon>Eukaryota</taxon>
        <taxon>Viridiplantae</taxon>
        <taxon>Streptophyta</taxon>
        <taxon>Embryophyta</taxon>
        <taxon>Tracheophyta</taxon>
        <taxon>Spermatophyta</taxon>
        <taxon>Magnoliopsida</taxon>
        <taxon>eudicotyledons</taxon>
        <taxon>Gunneridae</taxon>
        <taxon>Pentapetalae</taxon>
        <taxon>asterids</taxon>
        <taxon>lamiids</taxon>
        <taxon>Solanales</taxon>
        <taxon>Solanaceae</taxon>
        <taxon>Solanoideae</taxon>
        <taxon>Capsiceae</taxon>
        <taxon>Capsicum</taxon>
    </lineage>
</organism>
<gene>
    <name evidence="4" type="ORF">CQW23_03305</name>
</gene>
<evidence type="ECO:0000256" key="3">
    <source>
        <dbReference type="SAM" id="Coils"/>
    </source>
</evidence>
<reference evidence="5" key="2">
    <citation type="journal article" date="2017" name="J. Anim. Genet.">
        <title>Multiple reference genome sequences of hot pepper reveal the massive evolution of plant disease resistance genes by retroduplication.</title>
        <authorList>
            <person name="Kim S."/>
            <person name="Park J."/>
            <person name="Yeom S.-I."/>
            <person name="Kim Y.-M."/>
            <person name="Seo E."/>
            <person name="Kim K.-T."/>
            <person name="Kim M.-S."/>
            <person name="Lee J.M."/>
            <person name="Cheong K."/>
            <person name="Shin H.-S."/>
            <person name="Kim S.-B."/>
            <person name="Han K."/>
            <person name="Lee J."/>
            <person name="Park M."/>
            <person name="Lee H.-A."/>
            <person name="Lee H.-Y."/>
            <person name="Lee Y."/>
            <person name="Oh S."/>
            <person name="Lee J.H."/>
            <person name="Choi E."/>
            <person name="Choi E."/>
            <person name="Lee S.E."/>
            <person name="Jeon J."/>
            <person name="Kim H."/>
            <person name="Choi G."/>
            <person name="Song H."/>
            <person name="Lee J."/>
            <person name="Lee S.-C."/>
            <person name="Kwon J.-K."/>
            <person name="Lee H.-Y."/>
            <person name="Koo N."/>
            <person name="Hong Y."/>
            <person name="Kim R.W."/>
            <person name="Kang W.-H."/>
            <person name="Huh J.H."/>
            <person name="Kang B.-C."/>
            <person name="Yang T.-J."/>
            <person name="Lee Y.-H."/>
            <person name="Bennetzen J.L."/>
            <person name="Choi D."/>
        </authorList>
    </citation>
    <scope>NUCLEOTIDE SEQUENCE [LARGE SCALE GENOMIC DNA]</scope>
    <source>
        <strain evidence="5">cv. PBC81</strain>
    </source>
</reference>
<dbReference type="Proteomes" id="UP000224567">
    <property type="component" value="Unassembled WGS sequence"/>
</dbReference>
<dbReference type="EMBL" id="MLFT02000002">
    <property type="protein sequence ID" value="PHT54819.1"/>
    <property type="molecule type" value="Genomic_DNA"/>
</dbReference>
<sequence length="132" mass="14980">MEWGIADNASIVAKTQLKVARAKLEAAVSELQFVNSELEAAYLKSKEHLVGVAMEREQDTIYWEKELKEAEEEFVRLNQKILSAKDHKAKLDTASSLLQDLNNKLSAYMESILKQEADKEVNSKGELLKQEK</sequence>
<dbReference type="GO" id="GO:0009903">
    <property type="term" value="P:chloroplast avoidance movement"/>
    <property type="evidence" value="ECO:0007669"/>
    <property type="project" value="TreeGrafter"/>
</dbReference>
<keyword evidence="2 3" id="KW-0175">Coiled coil</keyword>
<dbReference type="OrthoDB" id="1931671at2759"/>
<dbReference type="PANTHER" id="PTHR32054">
    <property type="entry name" value="HEAVY CHAIN, PUTATIVE, EXPRESSED-RELATED-RELATED"/>
    <property type="match status" value="1"/>
</dbReference>
<protein>
    <submittedName>
        <fullName evidence="4">Uncharacterized protein</fullName>
    </submittedName>
</protein>